<gene>
    <name evidence="4" type="ORF">CSC78_05740</name>
</gene>
<protein>
    <submittedName>
        <fullName evidence="4">DUF4124 domain-containing protein</fullName>
    </submittedName>
</protein>
<evidence type="ECO:0000313" key="5">
    <source>
        <dbReference type="Proteomes" id="UP000781710"/>
    </source>
</evidence>
<accession>A0ABQ6ZJ79</accession>
<keyword evidence="2" id="KW-0732">Signal</keyword>
<comment type="caution">
    <text evidence="4">The sequence shown here is derived from an EMBL/GenBank/DDBJ whole genome shotgun (WGS) entry which is preliminary data.</text>
</comment>
<dbReference type="EMBL" id="PDWW01000005">
    <property type="protein sequence ID" value="KAF1726166.1"/>
    <property type="molecule type" value="Genomic_DNA"/>
</dbReference>
<evidence type="ECO:0000256" key="2">
    <source>
        <dbReference type="SAM" id="SignalP"/>
    </source>
</evidence>
<feature type="signal peptide" evidence="2">
    <location>
        <begin position="1"/>
        <end position="22"/>
    </location>
</feature>
<proteinExistence type="predicted"/>
<dbReference type="RefSeq" id="WP_162336952.1">
    <property type="nucleotide sequence ID" value="NZ_JBHSRQ010000008.1"/>
</dbReference>
<evidence type="ECO:0000256" key="1">
    <source>
        <dbReference type="SAM" id="MobiDB-lite"/>
    </source>
</evidence>
<dbReference type="InterPro" id="IPR025392">
    <property type="entry name" value="DUF4124"/>
</dbReference>
<sequence length="131" mass="13868">MRLLSCLAVLALCLATATTVQAQQVYQWKDKNGVTHYSDSPPPNQTVQNRRINQYGAAAAEVAQPAGKPVDNPQCASARANLQILGATKGPIQQDTDGDGKPDTVLDDTGRENQRNLAEAAVKAYCTSAGT</sequence>
<feature type="region of interest" description="Disordered" evidence="1">
    <location>
        <begin position="86"/>
        <end position="115"/>
    </location>
</feature>
<keyword evidence="5" id="KW-1185">Reference proteome</keyword>
<evidence type="ECO:0000313" key="4">
    <source>
        <dbReference type="EMBL" id="KAF1726166.1"/>
    </source>
</evidence>
<evidence type="ECO:0000259" key="3">
    <source>
        <dbReference type="Pfam" id="PF13511"/>
    </source>
</evidence>
<feature type="domain" description="DUF4124" evidence="3">
    <location>
        <begin position="12"/>
        <end position="65"/>
    </location>
</feature>
<reference evidence="4 5" key="1">
    <citation type="submission" date="2017-10" db="EMBL/GenBank/DDBJ databases">
        <title>Whole genome sequencing of members of genus Pseudoxanthomonas.</title>
        <authorList>
            <person name="Kumar S."/>
            <person name="Bansal K."/>
            <person name="Kaur A."/>
            <person name="Patil P."/>
            <person name="Sharma S."/>
            <person name="Patil P.B."/>
        </authorList>
    </citation>
    <scope>NUCLEOTIDE SEQUENCE [LARGE SCALE GENOMIC DNA]</scope>
    <source>
        <strain evidence="4 5">DSM 17109</strain>
    </source>
</reference>
<feature type="chain" id="PRO_5045322365" evidence="2">
    <location>
        <begin position="23"/>
        <end position="131"/>
    </location>
</feature>
<dbReference type="Pfam" id="PF13511">
    <property type="entry name" value="DUF4124"/>
    <property type="match status" value="1"/>
</dbReference>
<organism evidence="4 5">
    <name type="scientific">Pseudoxanthomonas japonensis</name>
    <dbReference type="NCBI Taxonomy" id="69284"/>
    <lineage>
        <taxon>Bacteria</taxon>
        <taxon>Pseudomonadati</taxon>
        <taxon>Pseudomonadota</taxon>
        <taxon>Gammaproteobacteria</taxon>
        <taxon>Lysobacterales</taxon>
        <taxon>Lysobacteraceae</taxon>
        <taxon>Pseudoxanthomonas</taxon>
    </lineage>
</organism>
<dbReference type="Proteomes" id="UP000781710">
    <property type="component" value="Unassembled WGS sequence"/>
</dbReference>
<name>A0ABQ6ZJ79_9GAMM</name>
<feature type="compositionally biased region" description="Basic and acidic residues" evidence="1">
    <location>
        <begin position="98"/>
        <end position="114"/>
    </location>
</feature>